<dbReference type="Pfam" id="PF08768">
    <property type="entry name" value="THAP4_heme-bd"/>
    <property type="match status" value="1"/>
</dbReference>
<dbReference type="AlphaFoldDB" id="A0A3B0S3P0"/>
<dbReference type="CDD" id="cd07828">
    <property type="entry name" value="lipocalin_heme-bd-THAP4-like"/>
    <property type="match status" value="1"/>
</dbReference>
<evidence type="ECO:0000313" key="2">
    <source>
        <dbReference type="EMBL" id="VAW00895.1"/>
    </source>
</evidence>
<name>A0A3B0S3P0_9ZZZZ</name>
<dbReference type="InterPro" id="IPR012674">
    <property type="entry name" value="Calycin"/>
</dbReference>
<protein>
    <recommendedName>
        <fullName evidence="1">THAP4-like heme-binding domain-containing protein</fullName>
    </recommendedName>
</protein>
<reference evidence="2" key="1">
    <citation type="submission" date="2018-06" db="EMBL/GenBank/DDBJ databases">
        <authorList>
            <person name="Zhirakovskaya E."/>
        </authorList>
    </citation>
    <scope>NUCLEOTIDE SEQUENCE</scope>
</reference>
<dbReference type="PANTHER" id="PTHR15854:SF4">
    <property type="entry name" value="PEROXYNITRITE ISOMERASE THAP4"/>
    <property type="match status" value="1"/>
</dbReference>
<feature type="non-terminal residue" evidence="2">
    <location>
        <position position="105"/>
    </location>
</feature>
<accession>A0A3B0S3P0</accession>
<dbReference type="InterPro" id="IPR014878">
    <property type="entry name" value="THAP4-like_heme-bd"/>
</dbReference>
<dbReference type="PANTHER" id="PTHR15854">
    <property type="entry name" value="THAP4 PROTEIN"/>
    <property type="match status" value="1"/>
</dbReference>
<dbReference type="SUPFAM" id="SSF50814">
    <property type="entry name" value="Lipocalins"/>
    <property type="match status" value="1"/>
</dbReference>
<gene>
    <name evidence="2" type="ORF">MNBD_ACTINO01-1235</name>
</gene>
<feature type="domain" description="THAP4-like heme-binding" evidence="1">
    <location>
        <begin position="8"/>
        <end position="103"/>
    </location>
</feature>
<organism evidence="2">
    <name type="scientific">hydrothermal vent metagenome</name>
    <dbReference type="NCBI Taxonomy" id="652676"/>
    <lineage>
        <taxon>unclassified sequences</taxon>
        <taxon>metagenomes</taxon>
        <taxon>ecological metagenomes</taxon>
    </lineage>
</organism>
<dbReference type="EMBL" id="UOEI01000295">
    <property type="protein sequence ID" value="VAW00895.1"/>
    <property type="molecule type" value="Genomic_DNA"/>
</dbReference>
<dbReference type="Gene3D" id="2.40.128.20">
    <property type="match status" value="1"/>
</dbReference>
<sequence>MMTTHPDIASLGFLLGTWEGEGVGIYPTIDDFKYREEITFVAPPGKPFLKYTQMTWRVGDHPQAGAPLHTEAGFFRSGGQGKAEATMAQPTGIVEVYEGTVEGTS</sequence>
<dbReference type="InterPro" id="IPR045165">
    <property type="entry name" value="Nitrobindin"/>
</dbReference>
<evidence type="ECO:0000259" key="1">
    <source>
        <dbReference type="Pfam" id="PF08768"/>
    </source>
</evidence>
<proteinExistence type="predicted"/>